<dbReference type="GO" id="GO:0051607">
    <property type="term" value="P:defense response to virus"/>
    <property type="evidence" value="ECO:0007669"/>
    <property type="project" value="UniProtKB-UniRule"/>
</dbReference>
<evidence type="ECO:0000259" key="14">
    <source>
        <dbReference type="PROSITE" id="PS51749"/>
    </source>
</evidence>
<dbReference type="Pfam" id="PF18470">
    <property type="entry name" value="Cas9_a"/>
    <property type="match status" value="1"/>
</dbReference>
<feature type="region of interest" description="Disordered" evidence="13">
    <location>
        <begin position="1071"/>
        <end position="1092"/>
    </location>
</feature>
<evidence type="ECO:0000256" key="13">
    <source>
        <dbReference type="SAM" id="MobiDB-lite"/>
    </source>
</evidence>
<dbReference type="GO" id="GO:0003723">
    <property type="term" value="F:RNA binding"/>
    <property type="evidence" value="ECO:0007669"/>
    <property type="project" value="UniProtKB-UniRule"/>
</dbReference>
<keyword evidence="10" id="KW-0464">Manganese</keyword>
<comment type="domain">
    <text evidence="12">Has 2 endonuclease domains. The discontinuous RuvC-like domain cleaves the target DNA noncomplementary to crRNA while the HNH nuclease domain cleaves the target DNA complementary to crRNA.</text>
</comment>
<feature type="binding site" evidence="12">
    <location>
        <position position="8"/>
    </location>
    <ligand>
        <name>Mg(2+)</name>
        <dbReference type="ChEBI" id="CHEBI:18420"/>
        <label>2</label>
    </ligand>
</feature>
<keyword evidence="9 12" id="KW-0238">DNA-binding</keyword>
<dbReference type="InterPro" id="IPR041383">
    <property type="entry name" value="RuvC_III"/>
</dbReference>
<dbReference type="GO" id="GO:0046872">
    <property type="term" value="F:metal ion binding"/>
    <property type="evidence" value="ECO:0007669"/>
    <property type="project" value="UniProtKB-UniRule"/>
</dbReference>
<dbReference type="InterPro" id="IPR033114">
    <property type="entry name" value="HNH_CAS9"/>
</dbReference>
<comment type="subunit">
    <text evidence="11 12">Monomer. Binds crRNA and tracrRNA.</text>
</comment>
<evidence type="ECO:0000256" key="11">
    <source>
        <dbReference type="ARBA" id="ARBA00046380"/>
    </source>
</evidence>
<protein>
    <recommendedName>
        <fullName evidence="12">CRISPR-associated endonuclease Cas9</fullName>
        <ecNumber evidence="12">3.1.-.-</ecNumber>
    </recommendedName>
</protein>
<evidence type="ECO:0000256" key="1">
    <source>
        <dbReference type="ARBA" id="ARBA00001946"/>
    </source>
</evidence>
<feature type="active site" description="Proton acceptor for HNH nuclease domain" evidence="12">
    <location>
        <position position="613"/>
    </location>
</feature>
<comment type="caution">
    <text evidence="15">The sequence shown here is derived from an EMBL/GenBank/DDBJ whole genome shotgun (WGS) entry which is preliminary data.</text>
</comment>
<dbReference type="Proteomes" id="UP000191905">
    <property type="component" value="Unassembled WGS sequence"/>
</dbReference>
<dbReference type="NCBIfam" id="TIGR01865">
    <property type="entry name" value="cas_Csn1"/>
    <property type="match status" value="1"/>
</dbReference>
<dbReference type="GO" id="GO:0004519">
    <property type="term" value="F:endonuclease activity"/>
    <property type="evidence" value="ECO:0007669"/>
    <property type="project" value="UniProtKB-UniRule"/>
</dbReference>
<evidence type="ECO:0000256" key="8">
    <source>
        <dbReference type="ARBA" id="ARBA00023118"/>
    </source>
</evidence>
<evidence type="ECO:0000256" key="4">
    <source>
        <dbReference type="ARBA" id="ARBA00022759"/>
    </source>
</evidence>
<dbReference type="GO" id="GO:0003677">
    <property type="term" value="F:DNA binding"/>
    <property type="evidence" value="ECO:0007669"/>
    <property type="project" value="UniProtKB-UniRule"/>
</dbReference>
<dbReference type="InterPro" id="IPR003615">
    <property type="entry name" value="HNH_nuc"/>
</dbReference>
<evidence type="ECO:0000256" key="2">
    <source>
        <dbReference type="ARBA" id="ARBA00022722"/>
    </source>
</evidence>
<evidence type="ECO:0000256" key="10">
    <source>
        <dbReference type="ARBA" id="ARBA00023211"/>
    </source>
</evidence>
<dbReference type="STRING" id="1873176.BFN67_09590"/>
<feature type="binding site" evidence="12">
    <location>
        <position position="761"/>
    </location>
    <ligand>
        <name>Mg(2+)</name>
        <dbReference type="ChEBI" id="CHEBI:18420"/>
        <label>2</label>
    </ligand>
</feature>
<dbReference type="RefSeq" id="WP_080921852.1">
    <property type="nucleotide sequence ID" value="NZ_MDET01000060.1"/>
</dbReference>
<evidence type="ECO:0000313" key="16">
    <source>
        <dbReference type="Proteomes" id="UP000191905"/>
    </source>
</evidence>
<dbReference type="Gene3D" id="3.30.420.10">
    <property type="entry name" value="Ribonuclease H-like superfamily/Ribonuclease H"/>
    <property type="match status" value="3"/>
</dbReference>
<dbReference type="PROSITE" id="PS51749">
    <property type="entry name" value="HNH_CAS9"/>
    <property type="match status" value="1"/>
</dbReference>
<evidence type="ECO:0000256" key="5">
    <source>
        <dbReference type="ARBA" id="ARBA00022801"/>
    </source>
</evidence>
<dbReference type="AlphaFoldDB" id="A0A1V8RJ55"/>
<comment type="similarity">
    <text evidence="12">Belongs to the CRISPR-associated Cas9 family.</text>
</comment>
<keyword evidence="3 12" id="KW-0479">Metal-binding</keyword>
<comment type="cofactor">
    <cofactor evidence="1 12">
        <name>Mg(2+)</name>
        <dbReference type="ChEBI" id="CHEBI:18420"/>
    </cofactor>
</comment>
<gene>
    <name evidence="12" type="primary">cas9</name>
    <name evidence="15" type="ORF">BFN67_09590</name>
</gene>
<keyword evidence="7 12" id="KW-0694">RNA-binding</keyword>
<dbReference type="InterPro" id="IPR028629">
    <property type="entry name" value="Cas9"/>
</dbReference>
<feature type="active site" description="For RuvC-like nuclease domain" evidence="12">
    <location>
        <position position="8"/>
    </location>
</feature>
<evidence type="ECO:0000256" key="9">
    <source>
        <dbReference type="ARBA" id="ARBA00023125"/>
    </source>
</evidence>
<feature type="binding site" evidence="12">
    <location>
        <position position="532"/>
    </location>
    <ligand>
        <name>Mg(2+)</name>
        <dbReference type="ChEBI" id="CHEBI:18420"/>
        <label>1</label>
    </ligand>
</feature>
<sequence length="1092" mass="123699">MRWRLGADLGTNSLGWAVIELDDDDVPIRVVTAGSRIFSDGRDPKSGASLAFDRRAARAMRRRRDRFKQRQAALLKHLADAGFFPAGETERKALEGLDPFALRANALREKLPLHHLGRALFHLNQRRGFKSNRKADRGKNDDSGKIRVGVGRLHEAMRDAGAETLGDYLHGRRAASADPNTITSVRTRLRPETGEGARGDGYDFYPDRAMLEEEFKLIWERQAPHHPETLTPENEKRFFEIIFHQRPLKQPKIGMCTLTGNEPRLPKAHPLFQRRRLLEEINALRIVRAGANPEPLTLEQRNLLYVRLKDKKVVSFDTLRNKVLKLDPDVRFNKESENRKDIKGDEVAAELGAKARFGTLWQHLSDEARCEVVSRIREQESDEDEAMLLAWLQETHKLAPEQARATVGARLPEGYGRFGETATKKLIEALKAEVIVYSEAVEKAGLGHHSDKRTGEIFTDAKGRPALPYYGVPLERQIMPGTGDPADPEEMRVGRLTNPTVHIGLNQLRRVVNALIRRYGPPEQIAIELARELKLDDKRKQEINAKNRQNRDAAVKRSEKLGEIGIADKGANRALLKLWEELNPANVLDRRCVYTGTLISIDMLFSGAVEVDHILPFSATLDDSNGNRLLCMREANREKRKRSPYDAFGHRTDWEEIAARAARLPREKRWRFEPDAMSRFDVQGGFIARQLVDTQYLSRLAREYLSSLHPDSGEGSSHVWVSPGRLTEMLRRSWGLNSALPDHNFGGGADQPKNRKDHRHHAIDAMVIAVTDRRRLMEIAREAGQHGHESANRMTSDLSEPWEGFSDEVREVVRGIVVSHRPDRGTASKAGLPKGHDATAGRLHNETAYGLTGEKDEKGNAIVVHRVPLTALKKTDDIDAVRDPDLRTALHEWTFGLEGKDFEARLRKFPELGPLPFRNIRRLRVVEPLSVIPIRDRDGRAYKGYKGDSNYRYDVWEMKDGKWQAEVVSMFDAHQPGWMSTVRQQNPTAKKVLSLHRDDLIAVEPHGTLELVRVVKFSERQLALAPPNEAGALKARAADKEDPFNYLYPSPNTLKSWKARQVRIDELGHVSDPGFPARKAKRRKRANLVAAK</sequence>
<feature type="domain" description="HNH Cas9-type" evidence="14">
    <location>
        <begin position="536"/>
        <end position="691"/>
    </location>
</feature>
<dbReference type="Pfam" id="PF18541">
    <property type="entry name" value="RuvC_III"/>
    <property type="match status" value="1"/>
</dbReference>
<evidence type="ECO:0000256" key="12">
    <source>
        <dbReference type="HAMAP-Rule" id="MF_01480"/>
    </source>
</evidence>
<dbReference type="InterPro" id="IPR036397">
    <property type="entry name" value="RNaseH_sf"/>
</dbReference>
<dbReference type="Pfam" id="PF13395">
    <property type="entry name" value="HNH_4"/>
    <property type="match status" value="1"/>
</dbReference>
<evidence type="ECO:0000313" key="15">
    <source>
        <dbReference type="EMBL" id="OQM73237.1"/>
    </source>
</evidence>
<dbReference type="OrthoDB" id="9777169at2"/>
<dbReference type="HAMAP" id="MF_01480">
    <property type="entry name" value="Cas9"/>
    <property type="match status" value="1"/>
</dbReference>
<comment type="function">
    <text evidence="12">CRISPR (clustered regularly interspaced short palindromic repeat) is an adaptive immune system that provides protection against mobile genetic elements (viruses, transposable elements and conjugative plasmids). CRISPR clusters contain spacers, sequences complementary to antecedent mobile elements, and target invading nucleic acids. CRISPR clusters are transcribed and processed into CRISPR RNA (crRNA). In type II CRISPR systems correct processing of pre-crRNA requires a trans-encoded small RNA (tracrRNA), endogenous ribonuclease 3 (rnc) and this protein. The tracrRNA serves as a guide for ribonuclease 3-aided processing of pre-crRNA. Subsequently Cas9/crRNA/tracrRNA endonucleolytically cleaves linear or circular dsDNA target complementary to the spacer; Cas9 is inactive in the absence of the 2 guide RNAs (gRNA). Cas9 recognizes the protospacer adjacent motif (PAM) in the CRISPR repeat sequences to help distinguish self versus nonself, as targets within the bacterial CRISPR locus do not have PAMs. PAM recognition is also required for catalytic activity.</text>
</comment>
<keyword evidence="2 12" id="KW-0540">Nuclease</keyword>
<evidence type="ECO:0000256" key="6">
    <source>
        <dbReference type="ARBA" id="ARBA00022842"/>
    </source>
</evidence>
<accession>A0A1V8RJ55</accession>
<keyword evidence="5 12" id="KW-0378">Hydrolase</keyword>
<dbReference type="GO" id="GO:0016787">
    <property type="term" value="F:hydrolase activity"/>
    <property type="evidence" value="ECO:0007669"/>
    <property type="project" value="UniProtKB-KW"/>
</dbReference>
<dbReference type="InterPro" id="IPR040619">
    <property type="entry name" value="Cas9_alpha-helical_lobe"/>
</dbReference>
<feature type="binding site" evidence="12">
    <location>
        <position position="8"/>
    </location>
    <ligand>
        <name>Mg(2+)</name>
        <dbReference type="ChEBI" id="CHEBI:18420"/>
        <label>1</label>
    </ligand>
</feature>
<organism evidence="15 16">
    <name type="scientific">Manganibacter manganicus</name>
    <dbReference type="NCBI Taxonomy" id="1873176"/>
    <lineage>
        <taxon>Bacteria</taxon>
        <taxon>Pseudomonadati</taxon>
        <taxon>Pseudomonadota</taxon>
        <taxon>Alphaproteobacteria</taxon>
        <taxon>Hyphomicrobiales</taxon>
        <taxon>Phyllobacteriaceae</taxon>
        <taxon>Manganibacter</taxon>
    </lineage>
</organism>
<evidence type="ECO:0000256" key="3">
    <source>
        <dbReference type="ARBA" id="ARBA00022723"/>
    </source>
</evidence>
<proteinExistence type="inferred from homology"/>
<name>A0A1V8RJ55_9HYPH</name>
<keyword evidence="16" id="KW-1185">Reference proteome</keyword>
<dbReference type="EMBL" id="MDET01000060">
    <property type="protein sequence ID" value="OQM73237.1"/>
    <property type="molecule type" value="Genomic_DNA"/>
</dbReference>
<feature type="binding site" evidence="12">
    <location>
        <position position="532"/>
    </location>
    <ligand>
        <name>Mg(2+)</name>
        <dbReference type="ChEBI" id="CHEBI:18420"/>
        <label>2</label>
    </ligand>
</feature>
<keyword evidence="6 12" id="KW-0460">Magnesium</keyword>
<reference evidence="15 16" key="1">
    <citation type="journal article" date="2016" name="Int. J. Syst. Evol. Microbiol.">
        <title>Pseudaminobacter manganicus sp. nov., isolated from sludge of a manganese mine.</title>
        <authorList>
            <person name="Li J."/>
            <person name="Huang J."/>
            <person name="Liao S."/>
            <person name="Wang G."/>
        </authorList>
    </citation>
    <scope>NUCLEOTIDE SEQUENCE [LARGE SCALE GENOMIC DNA]</scope>
    <source>
        <strain evidence="15 16">JH-7</strain>
    </source>
</reference>
<evidence type="ECO:0000256" key="7">
    <source>
        <dbReference type="ARBA" id="ARBA00022884"/>
    </source>
</evidence>
<keyword evidence="8 12" id="KW-0051">Antiviral defense</keyword>
<dbReference type="EC" id="3.1.-.-" evidence="12"/>
<feature type="binding site" evidence="12">
    <location>
        <position position="528"/>
    </location>
    <ligand>
        <name>Mg(2+)</name>
        <dbReference type="ChEBI" id="CHEBI:18420"/>
        <label>1</label>
    </ligand>
</feature>
<dbReference type="GO" id="GO:0043571">
    <property type="term" value="P:maintenance of CRISPR repeat elements"/>
    <property type="evidence" value="ECO:0007669"/>
    <property type="project" value="UniProtKB-UniRule"/>
</dbReference>
<keyword evidence="4 12" id="KW-0255">Endonuclease</keyword>